<keyword evidence="2" id="KW-1185">Reference proteome</keyword>
<reference evidence="1" key="1">
    <citation type="journal article" date="2019" name="bioRxiv">
        <title>The Genome of the Zebra Mussel, Dreissena polymorpha: A Resource for Invasive Species Research.</title>
        <authorList>
            <person name="McCartney M.A."/>
            <person name="Auch B."/>
            <person name="Kono T."/>
            <person name="Mallez S."/>
            <person name="Zhang Y."/>
            <person name="Obille A."/>
            <person name="Becker A."/>
            <person name="Abrahante J.E."/>
            <person name="Garbe J."/>
            <person name="Badalamenti J.P."/>
            <person name="Herman A."/>
            <person name="Mangelson H."/>
            <person name="Liachko I."/>
            <person name="Sullivan S."/>
            <person name="Sone E.D."/>
            <person name="Koren S."/>
            <person name="Silverstein K.A.T."/>
            <person name="Beckman K.B."/>
            <person name="Gohl D.M."/>
        </authorList>
    </citation>
    <scope>NUCLEOTIDE SEQUENCE</scope>
    <source>
        <strain evidence="1">Duluth1</strain>
        <tissue evidence="1">Whole animal</tissue>
    </source>
</reference>
<dbReference type="Proteomes" id="UP000828390">
    <property type="component" value="Unassembled WGS sequence"/>
</dbReference>
<organism evidence="1 2">
    <name type="scientific">Dreissena polymorpha</name>
    <name type="common">Zebra mussel</name>
    <name type="synonym">Mytilus polymorpha</name>
    <dbReference type="NCBI Taxonomy" id="45954"/>
    <lineage>
        <taxon>Eukaryota</taxon>
        <taxon>Metazoa</taxon>
        <taxon>Spiralia</taxon>
        <taxon>Lophotrochozoa</taxon>
        <taxon>Mollusca</taxon>
        <taxon>Bivalvia</taxon>
        <taxon>Autobranchia</taxon>
        <taxon>Heteroconchia</taxon>
        <taxon>Euheterodonta</taxon>
        <taxon>Imparidentia</taxon>
        <taxon>Neoheterodontei</taxon>
        <taxon>Myida</taxon>
        <taxon>Dreissenoidea</taxon>
        <taxon>Dreissenidae</taxon>
        <taxon>Dreissena</taxon>
    </lineage>
</organism>
<gene>
    <name evidence="1" type="ORF">DPMN_136417</name>
</gene>
<proteinExistence type="predicted"/>
<reference evidence="1" key="2">
    <citation type="submission" date="2020-11" db="EMBL/GenBank/DDBJ databases">
        <authorList>
            <person name="McCartney M.A."/>
            <person name="Auch B."/>
            <person name="Kono T."/>
            <person name="Mallez S."/>
            <person name="Becker A."/>
            <person name="Gohl D.M."/>
            <person name="Silverstein K.A.T."/>
            <person name="Koren S."/>
            <person name="Bechman K.B."/>
            <person name="Herman A."/>
            <person name="Abrahante J.E."/>
            <person name="Garbe J."/>
        </authorList>
    </citation>
    <scope>NUCLEOTIDE SEQUENCE</scope>
    <source>
        <strain evidence="1">Duluth1</strain>
        <tissue evidence="1">Whole animal</tissue>
    </source>
</reference>
<protein>
    <submittedName>
        <fullName evidence="1">Uncharacterized protein</fullName>
    </submittedName>
</protein>
<comment type="caution">
    <text evidence="1">The sequence shown here is derived from an EMBL/GenBank/DDBJ whole genome shotgun (WGS) entry which is preliminary data.</text>
</comment>
<accession>A0A9D4JGP6</accession>
<sequence>MDSAKRAKAFSDRDIDVITDFMKRNIHKLRADHGSGGPGMFARVREIWSELLAGVNAEDVADNLKKIPSSKESKSYK</sequence>
<dbReference type="AlphaFoldDB" id="A0A9D4JGP6"/>
<dbReference type="EMBL" id="JAIWYP010000006">
    <property type="protein sequence ID" value="KAH3808068.1"/>
    <property type="molecule type" value="Genomic_DNA"/>
</dbReference>
<evidence type="ECO:0000313" key="2">
    <source>
        <dbReference type="Proteomes" id="UP000828390"/>
    </source>
</evidence>
<name>A0A9D4JGP6_DREPO</name>
<evidence type="ECO:0000313" key="1">
    <source>
        <dbReference type="EMBL" id="KAH3808068.1"/>
    </source>
</evidence>